<evidence type="ECO:0000256" key="3">
    <source>
        <dbReference type="ARBA" id="ARBA00022989"/>
    </source>
</evidence>
<evidence type="ECO:0000313" key="10">
    <source>
        <dbReference type="Proteomes" id="UP000315295"/>
    </source>
</evidence>
<feature type="domain" description="GTD-binding" evidence="8">
    <location>
        <begin position="668"/>
        <end position="766"/>
    </location>
</feature>
<dbReference type="PANTHER" id="PTHR31448">
    <property type="entry name" value="MYOSIN-BINDING PROTEIN 2"/>
    <property type="match status" value="1"/>
</dbReference>
<keyword evidence="10" id="KW-1185">Reference proteome</keyword>
<dbReference type="Pfam" id="PF04576">
    <property type="entry name" value="Zein-binding"/>
    <property type="match status" value="1"/>
</dbReference>
<feature type="coiled-coil region" evidence="5">
    <location>
        <begin position="741"/>
        <end position="768"/>
    </location>
</feature>
<comment type="subcellular location">
    <subcellularLocation>
        <location evidence="1">Membrane</location>
        <topology evidence="1">Single-pass membrane protein</topology>
    </subcellularLocation>
</comment>
<gene>
    <name evidence="9" type="ORF">C1H46_027099</name>
</gene>
<evidence type="ECO:0000256" key="4">
    <source>
        <dbReference type="ARBA" id="ARBA00023136"/>
    </source>
</evidence>
<dbReference type="InterPro" id="IPR039306">
    <property type="entry name" value="MYOB"/>
</dbReference>
<protein>
    <recommendedName>
        <fullName evidence="8">GTD-binding domain-containing protein</fullName>
    </recommendedName>
</protein>
<dbReference type="Proteomes" id="UP000315295">
    <property type="component" value="Unassembled WGS sequence"/>
</dbReference>
<dbReference type="GO" id="GO:0016020">
    <property type="term" value="C:membrane"/>
    <property type="evidence" value="ECO:0007669"/>
    <property type="project" value="UniProtKB-SubCell"/>
</dbReference>
<feature type="compositionally biased region" description="Low complexity" evidence="6">
    <location>
        <begin position="603"/>
        <end position="617"/>
    </location>
</feature>
<dbReference type="PANTHER" id="PTHR31448:SF39">
    <property type="entry name" value="MYOSIN-BINDING PROTEIN 4-RELATED"/>
    <property type="match status" value="1"/>
</dbReference>
<evidence type="ECO:0000313" key="9">
    <source>
        <dbReference type="EMBL" id="TQD87363.1"/>
    </source>
</evidence>
<feature type="compositionally biased region" description="Polar residues" evidence="6">
    <location>
        <begin position="632"/>
        <end position="647"/>
    </location>
</feature>
<feature type="compositionally biased region" description="Basic and acidic residues" evidence="6">
    <location>
        <begin position="200"/>
        <end position="212"/>
    </location>
</feature>
<feature type="coiled-coil region" evidence="5">
    <location>
        <begin position="936"/>
        <end position="970"/>
    </location>
</feature>
<dbReference type="EMBL" id="VIEB01000538">
    <property type="protein sequence ID" value="TQD87363.1"/>
    <property type="molecule type" value="Genomic_DNA"/>
</dbReference>
<dbReference type="GO" id="GO:0080115">
    <property type="term" value="F:myosin XI tail binding"/>
    <property type="evidence" value="ECO:0007669"/>
    <property type="project" value="UniProtKB-ARBA"/>
</dbReference>
<evidence type="ECO:0000259" key="8">
    <source>
        <dbReference type="PROSITE" id="PS51775"/>
    </source>
</evidence>
<evidence type="ECO:0000256" key="7">
    <source>
        <dbReference type="SAM" id="Phobius"/>
    </source>
</evidence>
<feature type="compositionally biased region" description="Basic and acidic residues" evidence="6">
    <location>
        <begin position="497"/>
        <end position="507"/>
    </location>
</feature>
<evidence type="ECO:0000256" key="6">
    <source>
        <dbReference type="SAM" id="MobiDB-lite"/>
    </source>
</evidence>
<keyword evidence="2 7" id="KW-0812">Transmembrane</keyword>
<feature type="region of interest" description="Disordered" evidence="6">
    <location>
        <begin position="174"/>
        <end position="254"/>
    </location>
</feature>
<organism evidence="9 10">
    <name type="scientific">Malus baccata</name>
    <name type="common">Siberian crab apple</name>
    <name type="synonym">Pyrus baccata</name>
    <dbReference type="NCBI Taxonomy" id="106549"/>
    <lineage>
        <taxon>Eukaryota</taxon>
        <taxon>Viridiplantae</taxon>
        <taxon>Streptophyta</taxon>
        <taxon>Embryophyta</taxon>
        <taxon>Tracheophyta</taxon>
        <taxon>Spermatophyta</taxon>
        <taxon>Magnoliopsida</taxon>
        <taxon>eudicotyledons</taxon>
        <taxon>Gunneridae</taxon>
        <taxon>Pentapetalae</taxon>
        <taxon>rosids</taxon>
        <taxon>fabids</taxon>
        <taxon>Rosales</taxon>
        <taxon>Rosaceae</taxon>
        <taxon>Amygdaloideae</taxon>
        <taxon>Maleae</taxon>
        <taxon>Malus</taxon>
    </lineage>
</organism>
<reference evidence="9 10" key="1">
    <citation type="journal article" date="2019" name="G3 (Bethesda)">
        <title>Sequencing of a Wild Apple (Malus baccata) Genome Unravels the Differences Between Cultivated and Wild Apple Species Regarding Disease Resistance and Cold Tolerance.</title>
        <authorList>
            <person name="Chen X."/>
        </authorList>
    </citation>
    <scope>NUCLEOTIDE SEQUENCE [LARGE SCALE GENOMIC DNA]</scope>
    <source>
        <strain evidence="10">cv. Shandingzi</strain>
        <tissue evidence="9">Leaves</tissue>
    </source>
</reference>
<dbReference type="PROSITE" id="PS51257">
    <property type="entry name" value="PROKAR_LIPOPROTEIN"/>
    <property type="match status" value="1"/>
</dbReference>
<feature type="compositionally biased region" description="Low complexity" evidence="6">
    <location>
        <begin position="541"/>
        <end position="555"/>
    </location>
</feature>
<feature type="transmembrane region" description="Helical" evidence="7">
    <location>
        <begin position="21"/>
        <end position="45"/>
    </location>
</feature>
<feature type="region of interest" description="Disordered" evidence="6">
    <location>
        <begin position="476"/>
        <end position="647"/>
    </location>
</feature>
<comment type="caution">
    <text evidence="9">The sequence shown here is derived from an EMBL/GenBank/DDBJ whole genome shotgun (WGS) entry which is preliminary data.</text>
</comment>
<feature type="compositionally biased region" description="Polar residues" evidence="6">
    <location>
        <begin position="572"/>
        <end position="588"/>
    </location>
</feature>
<keyword evidence="3 7" id="KW-1133">Transmembrane helix</keyword>
<evidence type="ECO:0000256" key="1">
    <source>
        <dbReference type="ARBA" id="ARBA00004167"/>
    </source>
</evidence>
<dbReference type="PROSITE" id="PS51775">
    <property type="entry name" value="GTD_BINDING"/>
    <property type="match status" value="1"/>
</dbReference>
<dbReference type="AlphaFoldDB" id="A0A540LLK8"/>
<feature type="compositionally biased region" description="Polar residues" evidence="6">
    <location>
        <begin position="509"/>
        <end position="527"/>
    </location>
</feature>
<evidence type="ECO:0000256" key="2">
    <source>
        <dbReference type="ARBA" id="ARBA00022692"/>
    </source>
</evidence>
<dbReference type="STRING" id="106549.A0A540LLK8"/>
<name>A0A540LLK8_MALBA</name>
<dbReference type="InterPro" id="IPR007656">
    <property type="entry name" value="GTD-bd"/>
</dbReference>
<feature type="coiled-coil region" evidence="5">
    <location>
        <begin position="684"/>
        <end position="715"/>
    </location>
</feature>
<keyword evidence="5" id="KW-0175">Coiled coil</keyword>
<proteinExistence type="predicted"/>
<accession>A0A540LLK8</accession>
<sequence>MAAKGNSSVHVHKNLEGFVNILTSAACEWVLIFLLLVDGLLSYLLTKFAEYCKLQKPCIFCSRFEHVIGSEKPKPQLYQDLLCSNHISEFSSWLSCQIYGKHDGNGMCEDCIVSYAKKGKSNPEKHMFLAGKSDSDIGSSGFRRSMQNRKFVHSSVGVRPCSCCSRPYIPRENARGLQRKSSASKPNIPLPRFSSRSRIPRRDGSKKTRDKISGSVTTRHPGKLGWDPLPHRGRKLRISSDTDSTLRPGKFGRDPLPHVGYSELRINSDTESARRAGKLGWDPLSQVGYTELKISSDTDSEIPFSDEDGGSSIIIGNREHKKEALVVQYTSEKPFKAPLNGLNPAKQSNVTTDHKPILSDPSVQPDGSTRSHIKFLGSNVASKNGLGELNWQQASQSSIPYAFPELISLDDIPPFNVVETSFTGTSDFGDAPISKNDELLKSMSATDGAPIKTDPIINDPPLTKPNHINVNAVSESAGIGKEGDTSNSIKEQPTVKVPDRVDGEVKPADSQNSSAQERNLSSNNTVSGVLGVGDENPVTDASKSSAQESNLSSNSTISGVHGVGDEKPISDASKSSAQGRNLYLNGTISEARGVGDEKPVPDASKSSARKSNSSSNNTISGVCGGGDEKQATDASNSNPNPGLKTSWSVESGLESLDEGYVSEIEGESIVDRLKRQVDYYKKCIKELFRELDEERNAAEIAANQAMAMITKLQEEKAAIHMEALQYLRMMEEQAEFDVDALEKANDLLVEKEKEIQDLEAELEFSKFDIPDESTMESMPMPALPVKSYDLKGKIDTVESTVVPEAVVPSVKSDVEATGNSTVTEVPKASNERLFSETTLLEFEDEKLYISNCLKSLERKLSEISCNGASANVPNGGHSRKHTDDEPNQVETPKKFRLLLNGQIEEEVVQMPNDLHISNGSAAPQEGPIHCDSLDCEDKKDSELDVLENEMSDLNDRLEALETDHDFLEHMLYSLQNGQEGLQFVQAIAQELRELRKIGAAFRNPSVP</sequence>
<feature type="region of interest" description="Disordered" evidence="6">
    <location>
        <begin position="869"/>
        <end position="888"/>
    </location>
</feature>
<feature type="region of interest" description="Disordered" evidence="6">
    <location>
        <begin position="348"/>
        <end position="369"/>
    </location>
</feature>
<keyword evidence="4 7" id="KW-0472">Membrane</keyword>
<evidence type="ECO:0000256" key="5">
    <source>
        <dbReference type="SAM" id="Coils"/>
    </source>
</evidence>